<gene>
    <name evidence="2" type="ORF">ENJ74_02350</name>
</gene>
<feature type="domain" description="PD-(D/E)XK endonuclease-like" evidence="1">
    <location>
        <begin position="445"/>
        <end position="544"/>
    </location>
</feature>
<evidence type="ECO:0000259" key="1">
    <source>
        <dbReference type="Pfam" id="PF12705"/>
    </source>
</evidence>
<accession>A0A7V2SLD1</accession>
<dbReference type="InterPro" id="IPR038726">
    <property type="entry name" value="PDDEXK_AddAB-type"/>
</dbReference>
<name>A0A7V2SLD1_9BACT</name>
<proteinExistence type="predicted"/>
<reference evidence="2" key="1">
    <citation type="journal article" date="2020" name="mSystems">
        <title>Genome- and Community-Level Interaction Insights into Carbon Utilization and Element Cycling Functions of Hydrothermarchaeota in Hydrothermal Sediment.</title>
        <authorList>
            <person name="Zhou Z."/>
            <person name="Liu Y."/>
            <person name="Xu W."/>
            <person name="Pan J."/>
            <person name="Luo Z.H."/>
            <person name="Li M."/>
        </authorList>
    </citation>
    <scope>NUCLEOTIDE SEQUENCE [LARGE SCALE GENOMIC DNA]</scope>
    <source>
        <strain evidence="2">HyVt-513</strain>
    </source>
</reference>
<protein>
    <submittedName>
        <fullName evidence="2">PD-(D/E)XK nuclease family protein</fullName>
    </submittedName>
</protein>
<dbReference type="Pfam" id="PF12705">
    <property type="entry name" value="PDDEXK_1"/>
    <property type="match status" value="1"/>
</dbReference>
<dbReference type="EMBL" id="DRNO01000156">
    <property type="protein sequence ID" value="HFC03691.1"/>
    <property type="molecule type" value="Genomic_DNA"/>
</dbReference>
<feature type="non-terminal residue" evidence="2">
    <location>
        <position position="1"/>
    </location>
</feature>
<dbReference type="InterPro" id="IPR027417">
    <property type="entry name" value="P-loop_NTPase"/>
</dbReference>
<dbReference type="Proteomes" id="UP000885722">
    <property type="component" value="Unassembled WGS sequence"/>
</dbReference>
<feature type="non-terminal residue" evidence="2">
    <location>
        <position position="549"/>
    </location>
</feature>
<comment type="caution">
    <text evidence="2">The sequence shown here is derived from an EMBL/GenBank/DDBJ whole genome shotgun (WGS) entry which is preliminary data.</text>
</comment>
<dbReference type="Gene3D" id="3.90.320.10">
    <property type="match status" value="1"/>
</dbReference>
<dbReference type="AlphaFoldDB" id="A0A7V2SLD1"/>
<dbReference type="InterPro" id="IPR011604">
    <property type="entry name" value="PDDEXK-like_dom_sf"/>
</dbReference>
<evidence type="ECO:0000313" key="2">
    <source>
        <dbReference type="EMBL" id="HFC03691.1"/>
    </source>
</evidence>
<sequence>ERLEEADAYAEYADHLRILGELRDRYRKILDRERAYDRIFLPELYRINEAFLATAETLELYLEGTLSRFELELLEEAAKRRELRIHWRSTPYNEKMRERFAEAGLELPGQSRVLFSLSQKELIESEPSPLEIGAKVLAVRERYEQVAVALAEIEGMVRAGIAPERIALVLPDESFMRAFDLYDRMENLNFSMGYDYRDRPEYRVPAVLLEYWRGFAPGDRELLEHYGFAPERYRGLEPSARVAAEEFREVFSEAGIPGFAPVEGEREPTREEAPIRELWHRFLQIHQGRRLAMREWLFLWLEELGQLRLDDVRGGKVTVMGVLETRGVHFDGVVIVDFNEGIVPASSGKDRFLDSRVRRFAGLPDRLDREALQKHYYARLLEGAREAVILYTTGESRLPSRLLYELGLEEGETVAAPRELLYSHAPLPKERKDPVVESFDPLAMQWSASRLKIWLECRRRFYYRYILGLEEKRTEEINEGQVLHRVLERLFAERDHYEDPEAMRRRFETLAAQELERSGIAGRYLQAYWSRKLVPYFRQETERFAQGWR</sequence>
<dbReference type="SUPFAM" id="SSF52540">
    <property type="entry name" value="P-loop containing nucleoside triphosphate hydrolases"/>
    <property type="match status" value="1"/>
</dbReference>
<organism evidence="2">
    <name type="scientific">Nitratifractor salsuginis</name>
    <dbReference type="NCBI Taxonomy" id="269261"/>
    <lineage>
        <taxon>Bacteria</taxon>
        <taxon>Pseudomonadati</taxon>
        <taxon>Campylobacterota</taxon>
        <taxon>Epsilonproteobacteria</taxon>
        <taxon>Campylobacterales</taxon>
        <taxon>Sulfurovaceae</taxon>
        <taxon>Nitratifractor</taxon>
    </lineage>
</organism>